<keyword evidence="4" id="KW-0378">Hydrolase</keyword>
<dbReference type="CDD" id="cd00190">
    <property type="entry name" value="Tryp_SPc"/>
    <property type="match status" value="1"/>
</dbReference>
<feature type="transmembrane region" description="Helical" evidence="8">
    <location>
        <begin position="45"/>
        <end position="65"/>
    </location>
</feature>
<dbReference type="InterPro" id="IPR001314">
    <property type="entry name" value="Peptidase_S1A"/>
</dbReference>
<evidence type="ECO:0000256" key="4">
    <source>
        <dbReference type="ARBA" id="ARBA00022801"/>
    </source>
</evidence>
<evidence type="ECO:0000256" key="7">
    <source>
        <dbReference type="PROSITE-ProRule" id="PRU00059"/>
    </source>
</evidence>
<dbReference type="InterPro" id="IPR033116">
    <property type="entry name" value="TRYPSIN_SER"/>
</dbReference>
<dbReference type="AlphaFoldDB" id="A0AAV1Z408"/>
<dbReference type="GO" id="GO:0004252">
    <property type="term" value="F:serine-type endopeptidase activity"/>
    <property type="evidence" value="ECO:0007669"/>
    <property type="project" value="InterPro"/>
</dbReference>
<evidence type="ECO:0000259" key="9">
    <source>
        <dbReference type="PROSITE" id="PS01180"/>
    </source>
</evidence>
<feature type="domain" description="Ig-like" evidence="11">
    <location>
        <begin position="500"/>
        <end position="557"/>
    </location>
</feature>
<dbReference type="Gene3D" id="2.40.10.10">
    <property type="entry name" value="Trypsin-like serine proteases"/>
    <property type="match status" value="2"/>
</dbReference>
<sequence>MSYCVGRYAENFHTAVDIASFQSYAYKIKHKMHFTIRLTERKVRIWGKGCGACILVILVGTVYLFHLVTQICVDVNGNGKLSPDRLLRHAREVNDECNLTLTVSGNGGTISSPGYPEKYPSNTDCRWLLTSAEPNSTIFLRIETLQIEPDTNCKLDYLQVHLGATTLAPALDPLCGNIKDRVIKTNSSTLLVVFHSDPVYEDRGFSVDYFTQSAGDCKTSLTGGSGVIRSPGFPNSYPDKTDCWTLITVREDKKIALHFDSLDLEYGDNCTFDYVQIYDGATRGKYSPTFFKKSKHEESPLLGQVCSRQDVSSYESTANNLLIHFHSDESVNRKGYRARYSAIDKRSLVTGDCLWESGDNNGTIASPNYPAHYPSLSNCSIWLQAPEDQRIFIEFDALQLEIEVNCSYDSLQINDGPPPDSKAMGKFCGRNSDPKNLTSTTNEVEIIFHSDDFAEFSGFKLRYMFLKNESDSTTEQTTKKQVNGKFSFEFVPNNATLPFGSSHMLRCSTRHPLAKIRWLKDDHFLAGGSPMPGLKVLGNSTLWIKSMDHHLAGRYTCAMVTPEETISVDAYILVENGARRTESSCGIVFRKLPRDISYAEGEFAYFECLASGTHVRISWEKDGVPLKNDGKHVSILPNGFIFISKVAQSDAGVYSCVAYDEVANCRKKESAILQVIEKAAIDEICGKPKVGMPSKDVPLMEHGKIVGGHNTKKGAYPWQVMLWEPNLKSFCGGSLLNERWIATAAHCFVNYKGLRWDRIVIKLGKHDREHEEEEEFRTGIADSSSIVVHPAYNKVTFDNDLALVRLRDHVPFSDHILPVCLGDQKLGEKVLASTSGNSPIYMGTVTGWGKLKESGPSPRYLQEIRLPVVDQKTCLASTNYTVSRNMFCAGYAQEILGDACHGDSGGPFLISDRERWYLIGIVSWGEGCGKANKYGFYTRIPNYLPWIRGIVDL</sequence>
<dbReference type="Proteomes" id="UP001497382">
    <property type="component" value="Unassembled WGS sequence"/>
</dbReference>
<evidence type="ECO:0000256" key="5">
    <source>
        <dbReference type="ARBA" id="ARBA00022825"/>
    </source>
</evidence>
<keyword evidence="5" id="KW-0720">Serine protease</keyword>
<dbReference type="SUPFAM" id="SSF50494">
    <property type="entry name" value="Trypsin-like serine proteases"/>
    <property type="match status" value="1"/>
</dbReference>
<dbReference type="Gene3D" id="2.60.40.10">
    <property type="entry name" value="Immunoglobulins"/>
    <property type="match status" value="2"/>
</dbReference>
<dbReference type="PROSITE" id="PS50835">
    <property type="entry name" value="IG_LIKE"/>
    <property type="match status" value="2"/>
</dbReference>
<keyword evidence="8" id="KW-1133">Transmembrane helix</keyword>
<evidence type="ECO:0000313" key="13">
    <source>
        <dbReference type="Proteomes" id="UP001497382"/>
    </source>
</evidence>
<dbReference type="FunFam" id="2.60.120.290:FF:000013">
    <property type="entry name" value="Membrane frizzled-related protein"/>
    <property type="match status" value="3"/>
</dbReference>
<keyword evidence="1" id="KW-0768">Sushi</keyword>
<dbReference type="InterPro" id="IPR013098">
    <property type="entry name" value="Ig_I-set"/>
</dbReference>
<name>A0AAV1Z408_9ARAC</name>
<keyword evidence="3" id="KW-0732">Signal</keyword>
<dbReference type="SMART" id="SM00020">
    <property type="entry name" value="Tryp_SPc"/>
    <property type="match status" value="1"/>
</dbReference>
<dbReference type="SMART" id="SM00409">
    <property type="entry name" value="IG"/>
    <property type="match status" value="2"/>
</dbReference>
<dbReference type="InterPro" id="IPR003598">
    <property type="entry name" value="Ig_sub2"/>
</dbReference>
<dbReference type="SMART" id="SM00408">
    <property type="entry name" value="IGc2"/>
    <property type="match status" value="2"/>
</dbReference>
<dbReference type="PRINTS" id="PR00722">
    <property type="entry name" value="CHYMOTRYPSIN"/>
</dbReference>
<evidence type="ECO:0000256" key="3">
    <source>
        <dbReference type="ARBA" id="ARBA00022729"/>
    </source>
</evidence>
<evidence type="ECO:0000313" key="12">
    <source>
        <dbReference type="EMBL" id="CAL1266069.1"/>
    </source>
</evidence>
<dbReference type="InterPro" id="IPR036179">
    <property type="entry name" value="Ig-like_dom_sf"/>
</dbReference>
<dbReference type="GO" id="GO:0006508">
    <property type="term" value="P:proteolysis"/>
    <property type="evidence" value="ECO:0007669"/>
    <property type="project" value="UniProtKB-KW"/>
</dbReference>
<dbReference type="PANTHER" id="PTHR24255">
    <property type="entry name" value="COMPLEMENT COMPONENT 1, S SUBCOMPONENT-RELATED"/>
    <property type="match status" value="1"/>
</dbReference>
<dbReference type="Pfam" id="PF00089">
    <property type="entry name" value="Trypsin"/>
    <property type="match status" value="1"/>
</dbReference>
<dbReference type="FunFam" id="2.40.10.10:FF:000006">
    <property type="entry name" value="Serine proteinase stubble"/>
    <property type="match status" value="1"/>
</dbReference>
<evidence type="ECO:0000256" key="8">
    <source>
        <dbReference type="SAM" id="Phobius"/>
    </source>
</evidence>
<evidence type="ECO:0000256" key="6">
    <source>
        <dbReference type="ARBA" id="ARBA00023157"/>
    </source>
</evidence>
<gene>
    <name evidence="12" type="ORF">LARSCL_LOCUS2900</name>
</gene>
<evidence type="ECO:0000259" key="11">
    <source>
        <dbReference type="PROSITE" id="PS50835"/>
    </source>
</evidence>
<dbReference type="InterPro" id="IPR001254">
    <property type="entry name" value="Trypsin_dom"/>
</dbReference>
<dbReference type="PANTHER" id="PTHR24255:SF28">
    <property type="entry name" value="ST14 TRANSMEMBRANE SERINE PROTEASE MATRIPTASE B"/>
    <property type="match status" value="1"/>
</dbReference>
<keyword evidence="6" id="KW-1015">Disulfide bond</keyword>
<feature type="domain" description="Peptidase S1" evidence="10">
    <location>
        <begin position="705"/>
        <end position="952"/>
    </location>
</feature>
<dbReference type="PROSITE" id="PS01180">
    <property type="entry name" value="CUB"/>
    <property type="match status" value="3"/>
</dbReference>
<comment type="caution">
    <text evidence="12">The sequence shown here is derived from an EMBL/GenBank/DDBJ whole genome shotgun (WGS) entry which is preliminary data.</text>
</comment>
<keyword evidence="13" id="KW-1185">Reference proteome</keyword>
<dbReference type="Pfam" id="PF07679">
    <property type="entry name" value="I-set"/>
    <property type="match status" value="1"/>
</dbReference>
<keyword evidence="8" id="KW-0812">Transmembrane</keyword>
<dbReference type="InterPro" id="IPR007110">
    <property type="entry name" value="Ig-like_dom"/>
</dbReference>
<dbReference type="SMART" id="SM00042">
    <property type="entry name" value="CUB"/>
    <property type="match status" value="3"/>
</dbReference>
<dbReference type="InterPro" id="IPR009003">
    <property type="entry name" value="Peptidase_S1_PA"/>
</dbReference>
<organism evidence="12 13">
    <name type="scientific">Larinioides sclopetarius</name>
    <dbReference type="NCBI Taxonomy" id="280406"/>
    <lineage>
        <taxon>Eukaryota</taxon>
        <taxon>Metazoa</taxon>
        <taxon>Ecdysozoa</taxon>
        <taxon>Arthropoda</taxon>
        <taxon>Chelicerata</taxon>
        <taxon>Arachnida</taxon>
        <taxon>Araneae</taxon>
        <taxon>Araneomorphae</taxon>
        <taxon>Entelegynae</taxon>
        <taxon>Araneoidea</taxon>
        <taxon>Araneidae</taxon>
        <taxon>Larinioides</taxon>
    </lineage>
</organism>
<dbReference type="PROSITE" id="PS50240">
    <property type="entry name" value="TRYPSIN_DOM"/>
    <property type="match status" value="1"/>
</dbReference>
<dbReference type="Gene3D" id="2.60.120.290">
    <property type="entry name" value="Spermadhesin, CUB domain"/>
    <property type="match status" value="3"/>
</dbReference>
<keyword evidence="8" id="KW-0472">Membrane</keyword>
<dbReference type="InterPro" id="IPR043504">
    <property type="entry name" value="Peptidase_S1_PA_chymotrypsin"/>
</dbReference>
<keyword evidence="2" id="KW-0645">Protease</keyword>
<evidence type="ECO:0000256" key="2">
    <source>
        <dbReference type="ARBA" id="ARBA00022670"/>
    </source>
</evidence>
<evidence type="ECO:0000259" key="10">
    <source>
        <dbReference type="PROSITE" id="PS50240"/>
    </source>
</evidence>
<protein>
    <submittedName>
        <fullName evidence="12">Uncharacterized protein</fullName>
    </submittedName>
</protein>
<accession>A0AAV1Z408</accession>
<dbReference type="EMBL" id="CAXIEN010000020">
    <property type="protein sequence ID" value="CAL1266069.1"/>
    <property type="molecule type" value="Genomic_DNA"/>
</dbReference>
<dbReference type="SUPFAM" id="SSF48726">
    <property type="entry name" value="Immunoglobulin"/>
    <property type="match status" value="2"/>
</dbReference>
<proteinExistence type="predicted"/>
<comment type="caution">
    <text evidence="7">Lacks conserved residue(s) required for the propagation of feature annotation.</text>
</comment>
<dbReference type="InterPro" id="IPR003599">
    <property type="entry name" value="Ig_sub"/>
</dbReference>
<reference evidence="12 13" key="1">
    <citation type="submission" date="2024-04" db="EMBL/GenBank/DDBJ databases">
        <authorList>
            <person name="Rising A."/>
            <person name="Reimegard J."/>
            <person name="Sonavane S."/>
            <person name="Akerstrom W."/>
            <person name="Nylinder S."/>
            <person name="Hedman E."/>
            <person name="Kallberg Y."/>
        </authorList>
    </citation>
    <scope>NUCLEOTIDE SEQUENCE [LARGE SCALE GENOMIC DNA]</scope>
</reference>
<dbReference type="GO" id="GO:0005615">
    <property type="term" value="C:extracellular space"/>
    <property type="evidence" value="ECO:0007669"/>
    <property type="project" value="TreeGrafter"/>
</dbReference>
<feature type="domain" description="CUB" evidence="9">
    <location>
        <begin position="217"/>
        <end position="343"/>
    </location>
</feature>
<feature type="domain" description="CUB" evidence="9">
    <location>
        <begin position="97"/>
        <end position="212"/>
    </location>
</feature>
<dbReference type="PROSITE" id="PS00135">
    <property type="entry name" value="TRYPSIN_SER"/>
    <property type="match status" value="1"/>
</dbReference>
<evidence type="ECO:0000256" key="1">
    <source>
        <dbReference type="ARBA" id="ARBA00022659"/>
    </source>
</evidence>
<dbReference type="InterPro" id="IPR013783">
    <property type="entry name" value="Ig-like_fold"/>
</dbReference>
<feature type="domain" description="Ig-like" evidence="11">
    <location>
        <begin position="562"/>
        <end position="674"/>
    </location>
</feature>
<dbReference type="InterPro" id="IPR000859">
    <property type="entry name" value="CUB_dom"/>
</dbReference>
<dbReference type="SUPFAM" id="SSF49854">
    <property type="entry name" value="Spermadhesin, CUB domain"/>
    <property type="match status" value="3"/>
</dbReference>
<dbReference type="InterPro" id="IPR035914">
    <property type="entry name" value="Sperma_CUB_dom_sf"/>
</dbReference>
<dbReference type="Pfam" id="PF00431">
    <property type="entry name" value="CUB"/>
    <property type="match status" value="3"/>
</dbReference>
<dbReference type="CDD" id="cd00041">
    <property type="entry name" value="CUB"/>
    <property type="match status" value="3"/>
</dbReference>
<feature type="domain" description="CUB" evidence="9">
    <location>
        <begin position="353"/>
        <end position="466"/>
    </location>
</feature>